<dbReference type="Proteomes" id="UP000239709">
    <property type="component" value="Chromosome"/>
</dbReference>
<reference evidence="4 5" key="1">
    <citation type="submission" date="2018-03" db="EMBL/GenBank/DDBJ databases">
        <title>Genome sequencing of Ottowia sp.</title>
        <authorList>
            <person name="Kim S.-J."/>
            <person name="Heo J."/>
            <person name="Kwon S.-W."/>
        </authorList>
    </citation>
    <scope>NUCLEOTIDE SEQUENCE [LARGE SCALE GENOMIC DNA]</scope>
    <source>
        <strain evidence="4 5">KADR8-3</strain>
    </source>
</reference>
<dbReference type="GO" id="GO:0008721">
    <property type="term" value="F:D-serine ammonia-lyase activity"/>
    <property type="evidence" value="ECO:0007669"/>
    <property type="project" value="TreeGrafter"/>
</dbReference>
<evidence type="ECO:0000256" key="1">
    <source>
        <dbReference type="ARBA" id="ARBA00005323"/>
    </source>
</evidence>
<dbReference type="InterPro" id="IPR051466">
    <property type="entry name" value="D-amino_acid_metab_enzyme"/>
</dbReference>
<keyword evidence="5" id="KW-1185">Reference proteome</keyword>
<feature type="domain" description="D-serine dehydratase-like" evidence="3">
    <location>
        <begin position="279"/>
        <end position="376"/>
    </location>
</feature>
<keyword evidence="2" id="KW-0456">Lyase</keyword>
<evidence type="ECO:0000256" key="2">
    <source>
        <dbReference type="ARBA" id="ARBA00023239"/>
    </source>
</evidence>
<comment type="similarity">
    <text evidence="1">Belongs to the DSD1 family.</text>
</comment>
<dbReference type="RefSeq" id="WP_106700917.1">
    <property type="nucleotide sequence ID" value="NZ_CP027666.1"/>
</dbReference>
<dbReference type="PANTHER" id="PTHR28004">
    <property type="entry name" value="ZGC:162816-RELATED"/>
    <property type="match status" value="1"/>
</dbReference>
<dbReference type="InterPro" id="IPR042208">
    <property type="entry name" value="D-ser_dehydrat-like_sf"/>
</dbReference>
<dbReference type="GO" id="GO:0036088">
    <property type="term" value="P:D-serine catabolic process"/>
    <property type="evidence" value="ECO:0007669"/>
    <property type="project" value="TreeGrafter"/>
</dbReference>
<dbReference type="InterPro" id="IPR026956">
    <property type="entry name" value="D-ser_dehydrat-like_dom"/>
</dbReference>
<dbReference type="AlphaFoldDB" id="A0A2S0MAD9"/>
<dbReference type="OrthoDB" id="9772497at2"/>
<dbReference type="PANTHER" id="PTHR28004:SF2">
    <property type="entry name" value="D-SERINE DEHYDRATASE"/>
    <property type="match status" value="1"/>
</dbReference>
<name>A0A2S0MAD9_9BURK</name>
<sequence>MKAQPEPLPDHLRALVGQSVDDVDTPALVVDLDAVNRNMQRMVEFAAKHRLRLRPHGKAHKSALFGRLQLQAGAVGLCAQTVAEAEALGAGGINDVLISNEVLSVPKLRRVAALAHQLYTRGGRLSLAVDSGEGIERLAQAMVLTRAVIDVYIEIDIGQGRCGVAPDERAVTLARQLAGRSSLRFAGLQAYHGGAQHLRTVAERHAAIVEAAEKVNAVRRLLEAAGLPADVVTGAGTGTFAHEAASGAWTEIQPGSFMFMDVDYLRNERDPAQPQFEPALFIKSQVISLADDHAVCDAGHKSHAIDSGLPEVQALPGQAPLRFANGGDEHGVLHPEHTADEDGPLSHLPALGEAVWLIPGHCDPTVNLHSHYVVVRGGLAAGRVEAIAPVEARGVW</sequence>
<dbReference type="InterPro" id="IPR029066">
    <property type="entry name" value="PLP-binding_barrel"/>
</dbReference>
<dbReference type="KEGG" id="otk:C6570_00075"/>
<dbReference type="SUPFAM" id="SSF51419">
    <property type="entry name" value="PLP-binding barrel"/>
    <property type="match status" value="1"/>
</dbReference>
<evidence type="ECO:0000313" key="4">
    <source>
        <dbReference type="EMBL" id="AVO32832.1"/>
    </source>
</evidence>
<dbReference type="Pfam" id="PF14031">
    <property type="entry name" value="D-ser_dehydrat"/>
    <property type="match status" value="1"/>
</dbReference>
<evidence type="ECO:0000313" key="5">
    <source>
        <dbReference type="Proteomes" id="UP000239709"/>
    </source>
</evidence>
<evidence type="ECO:0000259" key="3">
    <source>
        <dbReference type="SMART" id="SM01119"/>
    </source>
</evidence>
<dbReference type="Gene3D" id="2.40.37.20">
    <property type="entry name" value="D-serine dehydratase-like domain"/>
    <property type="match status" value="1"/>
</dbReference>
<organism evidence="4 5">
    <name type="scientific">Ottowia oryzae</name>
    <dbReference type="NCBI Taxonomy" id="2109914"/>
    <lineage>
        <taxon>Bacteria</taxon>
        <taxon>Pseudomonadati</taxon>
        <taxon>Pseudomonadota</taxon>
        <taxon>Betaproteobacteria</taxon>
        <taxon>Burkholderiales</taxon>
        <taxon>Comamonadaceae</taxon>
        <taxon>Ottowia</taxon>
    </lineage>
</organism>
<dbReference type="EMBL" id="CP027666">
    <property type="protein sequence ID" value="AVO32832.1"/>
    <property type="molecule type" value="Genomic_DNA"/>
</dbReference>
<gene>
    <name evidence="4" type="ORF">C6570_00075</name>
</gene>
<dbReference type="CDD" id="cd06819">
    <property type="entry name" value="PLPDE_III_LS_D-TA"/>
    <property type="match status" value="1"/>
</dbReference>
<dbReference type="Pfam" id="PF01168">
    <property type="entry name" value="Ala_racemase_N"/>
    <property type="match status" value="1"/>
</dbReference>
<dbReference type="Gene3D" id="3.20.20.10">
    <property type="entry name" value="Alanine racemase"/>
    <property type="match status" value="1"/>
</dbReference>
<dbReference type="SMART" id="SM01119">
    <property type="entry name" value="D-ser_dehydrat"/>
    <property type="match status" value="1"/>
</dbReference>
<accession>A0A2S0MAD9</accession>
<dbReference type="InterPro" id="IPR001608">
    <property type="entry name" value="Ala_racemase_N"/>
</dbReference>
<proteinExistence type="inferred from homology"/>
<protein>
    <submittedName>
        <fullName evidence="4">Alanine racemase</fullName>
    </submittedName>
</protein>